<name>A0A6J7QNX3_9ZZZZ</name>
<dbReference type="AlphaFoldDB" id="A0A6J7QNX3"/>
<sequence length="360" mass="38773">MAVAEVAAVGADRKPLIEADVFDAERAAVADLAEPRRLVLHGYAAREVVVRGDEVDVVVRHAGAGERSEHAVAGLEGLQRGREVVAGVKAADPTREHPDRCALAVLRPIGGCDDDARSAVVDERAHEQRVRIGDHARIEHILRGVWPTAEHHGLGIDVRVVAQRGGAVRELFARGAVERHVPAGLQRHLGGRGRTGPLGELITWPGVGRGRAVSLLLAAAERDRDHVGYVVAHHRGGVQQCGHAREMRREPHRVTELERHLTERVPGAGTGGKLERDDTVDVVLGHAGIVERAVERLEHERQRSSTEVPALLGGVDADNRDVSWGGHADLRVRRTVPDEGASTSGQAPVRPRVPTTPSIQ</sequence>
<evidence type="ECO:0000256" key="1">
    <source>
        <dbReference type="SAM" id="MobiDB-lite"/>
    </source>
</evidence>
<protein>
    <submittedName>
        <fullName evidence="2">Unannotated protein</fullName>
    </submittedName>
</protein>
<organism evidence="2">
    <name type="scientific">freshwater metagenome</name>
    <dbReference type="NCBI Taxonomy" id="449393"/>
    <lineage>
        <taxon>unclassified sequences</taxon>
        <taxon>metagenomes</taxon>
        <taxon>ecological metagenomes</taxon>
    </lineage>
</organism>
<evidence type="ECO:0000313" key="2">
    <source>
        <dbReference type="EMBL" id="CAB5018681.1"/>
    </source>
</evidence>
<proteinExistence type="predicted"/>
<dbReference type="EMBL" id="CAFBOS010000214">
    <property type="protein sequence ID" value="CAB5018681.1"/>
    <property type="molecule type" value="Genomic_DNA"/>
</dbReference>
<reference evidence="2" key="1">
    <citation type="submission" date="2020-05" db="EMBL/GenBank/DDBJ databases">
        <authorList>
            <person name="Chiriac C."/>
            <person name="Salcher M."/>
            <person name="Ghai R."/>
            <person name="Kavagutti S V."/>
        </authorList>
    </citation>
    <scope>NUCLEOTIDE SEQUENCE</scope>
</reference>
<feature type="region of interest" description="Disordered" evidence="1">
    <location>
        <begin position="334"/>
        <end position="360"/>
    </location>
</feature>
<accession>A0A6J7QNX3</accession>
<gene>
    <name evidence="2" type="ORF">UFOPK3967_02628</name>
</gene>